<protein>
    <submittedName>
        <fullName evidence="1">Uncharacterized protein</fullName>
    </submittedName>
</protein>
<reference evidence="1 2" key="1">
    <citation type="submission" date="2019-08" db="EMBL/GenBank/DDBJ databases">
        <title>Archangium and Cystobacter genomes.</title>
        <authorList>
            <person name="Chen I.-C.K."/>
            <person name="Wielgoss S."/>
        </authorList>
    </citation>
    <scope>NUCLEOTIDE SEQUENCE [LARGE SCALE GENOMIC DNA]</scope>
    <source>
        <strain evidence="1 2">Cbm 6</strain>
    </source>
</reference>
<organism evidence="1 2">
    <name type="scientific">Archangium minus</name>
    <dbReference type="NCBI Taxonomy" id="83450"/>
    <lineage>
        <taxon>Bacteria</taxon>
        <taxon>Pseudomonadati</taxon>
        <taxon>Myxococcota</taxon>
        <taxon>Myxococcia</taxon>
        <taxon>Myxococcales</taxon>
        <taxon>Cystobacterineae</taxon>
        <taxon>Archangiaceae</taxon>
        <taxon>Archangium</taxon>
    </lineage>
</organism>
<dbReference type="EMBL" id="CP043494">
    <property type="protein sequence ID" value="WNG48377.1"/>
    <property type="molecule type" value="Genomic_DNA"/>
</dbReference>
<proteinExistence type="predicted"/>
<gene>
    <name evidence="1" type="ORF">F0U60_32815</name>
</gene>
<evidence type="ECO:0000313" key="2">
    <source>
        <dbReference type="Proteomes" id="UP001611383"/>
    </source>
</evidence>
<sequence length="101" mass="11090">MSGFTLRVLLDVSFEVLRKGNVAVCLNSLCYTSSLRGFLLELSYGMWAPSGAQLGDVYGMTLTDEHGTKLVDLHETLSYEVLQPNGAECPAMCLRATIDKR</sequence>
<dbReference type="RefSeq" id="WP_395805817.1">
    <property type="nucleotide sequence ID" value="NZ_CP043494.1"/>
</dbReference>
<keyword evidence="2" id="KW-1185">Reference proteome</keyword>
<dbReference type="Proteomes" id="UP001611383">
    <property type="component" value="Chromosome"/>
</dbReference>
<name>A0ABY9WZ11_9BACT</name>
<accession>A0ABY9WZ11</accession>
<evidence type="ECO:0000313" key="1">
    <source>
        <dbReference type="EMBL" id="WNG48377.1"/>
    </source>
</evidence>